<dbReference type="InterPro" id="IPR035976">
    <property type="entry name" value="Sushi/SCR/CCP_sf"/>
</dbReference>
<keyword evidence="13" id="KW-0325">Glycoprotein</keyword>
<evidence type="ECO:0000256" key="14">
    <source>
        <dbReference type="ARBA" id="ARBA00029636"/>
    </source>
</evidence>
<dbReference type="GO" id="GO:0006508">
    <property type="term" value="P:proteolysis"/>
    <property type="evidence" value="ECO:0007669"/>
    <property type="project" value="UniProtKB-KW"/>
</dbReference>
<evidence type="ECO:0000256" key="2">
    <source>
        <dbReference type="ARBA" id="ARBA00001946"/>
    </source>
</evidence>
<gene>
    <name evidence="20" type="primary">LOC106178727</name>
</gene>
<keyword evidence="6 15" id="KW-0768">Sushi</keyword>
<dbReference type="AlphaFoldDB" id="A0A1S3K4B9"/>
<evidence type="ECO:0000256" key="12">
    <source>
        <dbReference type="ARBA" id="ARBA00023157"/>
    </source>
</evidence>
<dbReference type="Gene3D" id="2.40.10.10">
    <property type="entry name" value="Trypsin-like serine proteases"/>
    <property type="match status" value="1"/>
</dbReference>
<evidence type="ECO:0000259" key="18">
    <source>
        <dbReference type="PROSITE" id="PS50923"/>
    </source>
</evidence>
<keyword evidence="10" id="KW-0378">Hydrolase</keyword>
<dbReference type="GeneID" id="106178727"/>
<dbReference type="PROSITE" id="PS50923">
    <property type="entry name" value="SUSHI"/>
    <property type="match status" value="7"/>
</dbReference>
<feature type="disulfide bond" evidence="15">
    <location>
        <begin position="16"/>
        <end position="43"/>
    </location>
</feature>
<dbReference type="GO" id="GO:0006956">
    <property type="term" value="P:complement activation"/>
    <property type="evidence" value="ECO:0007669"/>
    <property type="project" value="InterPro"/>
</dbReference>
<comment type="cofactor">
    <cofactor evidence="1">
        <name>Mn(2+)</name>
        <dbReference type="ChEBI" id="CHEBI:29035"/>
    </cofactor>
</comment>
<dbReference type="Proteomes" id="UP000085678">
    <property type="component" value="Unplaced"/>
</dbReference>
<feature type="disulfide bond" evidence="15">
    <location>
        <begin position="321"/>
        <end position="348"/>
    </location>
</feature>
<feature type="domain" description="Sushi" evidence="18">
    <location>
        <begin position="46"/>
        <end position="103"/>
    </location>
</feature>
<dbReference type="PANTHER" id="PTHR46393">
    <property type="entry name" value="SUSHI DOMAIN-CONTAINING PROTEIN"/>
    <property type="match status" value="1"/>
</dbReference>
<evidence type="ECO:0000256" key="1">
    <source>
        <dbReference type="ARBA" id="ARBA00001936"/>
    </source>
</evidence>
<comment type="cofactor">
    <cofactor evidence="2">
        <name>Mg(2+)</name>
        <dbReference type="ChEBI" id="CHEBI:18420"/>
    </cofactor>
</comment>
<dbReference type="InterPro" id="IPR001254">
    <property type="entry name" value="Trypsin_dom"/>
</dbReference>
<reference evidence="20" key="1">
    <citation type="submission" date="2025-08" db="UniProtKB">
        <authorList>
            <consortium name="RefSeq"/>
        </authorList>
    </citation>
    <scope>IDENTIFICATION</scope>
    <source>
        <tissue evidence="20">Gonads</tissue>
    </source>
</reference>
<name>A0A1S3K4B9_LINAN</name>
<evidence type="ECO:0000256" key="7">
    <source>
        <dbReference type="ARBA" id="ARBA00022670"/>
    </source>
</evidence>
<keyword evidence="5" id="KW-0964">Secreted</keyword>
<dbReference type="Pfam" id="PF00089">
    <property type="entry name" value="Trypsin"/>
    <property type="match status" value="1"/>
</dbReference>
<accession>A0A1S3K4B9</accession>
<protein>
    <recommendedName>
        <fullName evidence="14">C3/C5 convertase</fullName>
    </recommendedName>
</protein>
<evidence type="ECO:0000256" key="10">
    <source>
        <dbReference type="ARBA" id="ARBA00022801"/>
    </source>
</evidence>
<evidence type="ECO:0000256" key="9">
    <source>
        <dbReference type="ARBA" id="ARBA00022737"/>
    </source>
</evidence>
<dbReference type="InParanoid" id="A0A1S3K4B9"/>
<dbReference type="CDD" id="cd01450">
    <property type="entry name" value="vWFA_subfamily_ECM"/>
    <property type="match status" value="1"/>
</dbReference>
<evidence type="ECO:0000256" key="4">
    <source>
        <dbReference type="ARBA" id="ARBA00004613"/>
    </source>
</evidence>
<dbReference type="SMART" id="SM00032">
    <property type="entry name" value="CCP"/>
    <property type="match status" value="7"/>
</dbReference>
<evidence type="ECO:0000313" key="19">
    <source>
        <dbReference type="Proteomes" id="UP000085678"/>
    </source>
</evidence>
<evidence type="ECO:0000256" key="5">
    <source>
        <dbReference type="ARBA" id="ARBA00022525"/>
    </source>
</evidence>
<dbReference type="InterPro" id="IPR009003">
    <property type="entry name" value="Peptidase_S1_PA"/>
</dbReference>
<feature type="disulfide bond" evidence="15">
    <location>
        <begin position="133"/>
        <end position="160"/>
    </location>
</feature>
<feature type="domain" description="Peptidase S1" evidence="17">
    <location>
        <begin position="666"/>
        <end position="915"/>
    </location>
</feature>
<dbReference type="SUPFAM" id="SSF53300">
    <property type="entry name" value="vWA-like"/>
    <property type="match status" value="1"/>
</dbReference>
<feature type="domain" description="Sushi" evidence="18">
    <location>
        <begin position="353"/>
        <end position="410"/>
    </location>
</feature>
<dbReference type="SMART" id="SM00327">
    <property type="entry name" value="VWA"/>
    <property type="match status" value="1"/>
</dbReference>
<dbReference type="GO" id="GO:0009986">
    <property type="term" value="C:cell surface"/>
    <property type="evidence" value="ECO:0007669"/>
    <property type="project" value="UniProtKB-SubCell"/>
</dbReference>
<dbReference type="Gene3D" id="3.40.50.410">
    <property type="entry name" value="von Willebrand factor, type A domain"/>
    <property type="match status" value="1"/>
</dbReference>
<dbReference type="SUPFAM" id="SSF50494">
    <property type="entry name" value="Trypsin-like serine proteases"/>
    <property type="match status" value="1"/>
</dbReference>
<keyword evidence="12 15" id="KW-1015">Disulfide bond</keyword>
<dbReference type="GO" id="GO:0005576">
    <property type="term" value="C:extracellular region"/>
    <property type="evidence" value="ECO:0007669"/>
    <property type="project" value="UniProtKB-SubCell"/>
</dbReference>
<dbReference type="Gene3D" id="2.10.70.10">
    <property type="entry name" value="Complement Module, domain 1"/>
    <property type="match status" value="7"/>
</dbReference>
<dbReference type="InterPro" id="IPR011360">
    <property type="entry name" value="Compl_C2_B"/>
</dbReference>
<dbReference type="OrthoDB" id="9991441at2759"/>
<evidence type="ECO:0000259" key="16">
    <source>
        <dbReference type="PROSITE" id="PS50234"/>
    </source>
</evidence>
<keyword evidence="8" id="KW-0732">Signal</keyword>
<feature type="domain" description="Sushi" evidence="18">
    <location>
        <begin position="231"/>
        <end position="292"/>
    </location>
</feature>
<dbReference type="PIRSF" id="PIRSF001154">
    <property type="entry name" value="Compl_C2_B"/>
    <property type="match status" value="1"/>
</dbReference>
<dbReference type="InterPro" id="IPR043504">
    <property type="entry name" value="Peptidase_S1_PA_chymotrypsin"/>
</dbReference>
<feature type="domain" description="Sushi" evidence="18">
    <location>
        <begin position="105"/>
        <end position="162"/>
    </location>
</feature>
<dbReference type="STRING" id="7574.A0A1S3K4B9"/>
<feature type="domain" description="Sushi" evidence="18">
    <location>
        <begin position="293"/>
        <end position="350"/>
    </location>
</feature>
<evidence type="ECO:0000256" key="6">
    <source>
        <dbReference type="ARBA" id="ARBA00022659"/>
    </source>
</evidence>
<organism evidence="19 20">
    <name type="scientific">Lingula anatina</name>
    <name type="common">Brachiopod</name>
    <name type="synonym">Lingula unguis</name>
    <dbReference type="NCBI Taxonomy" id="7574"/>
    <lineage>
        <taxon>Eukaryota</taxon>
        <taxon>Metazoa</taxon>
        <taxon>Spiralia</taxon>
        <taxon>Lophotrochozoa</taxon>
        <taxon>Brachiopoda</taxon>
        <taxon>Linguliformea</taxon>
        <taxon>Lingulata</taxon>
        <taxon>Lingulida</taxon>
        <taxon>Linguloidea</taxon>
        <taxon>Lingulidae</taxon>
        <taxon>Lingula</taxon>
    </lineage>
</organism>
<comment type="caution">
    <text evidence="15">Lacks conserved residue(s) required for the propagation of feature annotation.</text>
</comment>
<dbReference type="PROSITE" id="PS50240">
    <property type="entry name" value="TRYPSIN_DOM"/>
    <property type="match status" value="1"/>
</dbReference>
<keyword evidence="7" id="KW-0645">Protease</keyword>
<dbReference type="InterPro" id="IPR002035">
    <property type="entry name" value="VWF_A"/>
</dbReference>
<dbReference type="SMART" id="SM00020">
    <property type="entry name" value="Tryp_SPc"/>
    <property type="match status" value="1"/>
</dbReference>
<keyword evidence="9" id="KW-0677">Repeat</keyword>
<comment type="subcellular location">
    <subcellularLocation>
        <location evidence="3">Cell surface</location>
    </subcellularLocation>
    <subcellularLocation>
        <location evidence="4">Secreted</location>
    </subcellularLocation>
</comment>
<evidence type="ECO:0000256" key="8">
    <source>
        <dbReference type="ARBA" id="ARBA00022729"/>
    </source>
</evidence>
<dbReference type="SUPFAM" id="SSF57535">
    <property type="entry name" value="Complement control module/SCR domain"/>
    <property type="match status" value="7"/>
</dbReference>
<dbReference type="CDD" id="cd00033">
    <property type="entry name" value="CCP"/>
    <property type="match status" value="7"/>
</dbReference>
<evidence type="ECO:0000259" key="17">
    <source>
        <dbReference type="PROSITE" id="PS50240"/>
    </source>
</evidence>
<dbReference type="KEGG" id="lak:106178727"/>
<evidence type="ECO:0000313" key="20">
    <source>
        <dbReference type="RefSeq" id="XP_013417483.1"/>
    </source>
</evidence>
<keyword evidence="11" id="KW-0720">Serine protease</keyword>
<keyword evidence="19" id="KW-1185">Reference proteome</keyword>
<dbReference type="PANTHER" id="PTHR46393:SF7">
    <property type="entry name" value="COMPLEMENT C2"/>
    <property type="match status" value="1"/>
</dbReference>
<proteinExistence type="predicted"/>
<feature type="domain" description="Sushi" evidence="18">
    <location>
        <begin position="1"/>
        <end position="45"/>
    </location>
</feature>
<feature type="disulfide bond" evidence="15">
    <location>
        <begin position="233"/>
        <end position="276"/>
    </location>
</feature>
<evidence type="ECO:0000256" key="15">
    <source>
        <dbReference type="PROSITE-ProRule" id="PRU00302"/>
    </source>
</evidence>
<evidence type="ECO:0000256" key="13">
    <source>
        <dbReference type="ARBA" id="ARBA00023180"/>
    </source>
</evidence>
<evidence type="ECO:0000256" key="11">
    <source>
        <dbReference type="ARBA" id="ARBA00022825"/>
    </source>
</evidence>
<evidence type="ECO:0000256" key="3">
    <source>
        <dbReference type="ARBA" id="ARBA00004241"/>
    </source>
</evidence>
<feature type="disulfide bond" evidence="15">
    <location>
        <begin position="381"/>
        <end position="408"/>
    </location>
</feature>
<feature type="domain" description="Sushi" evidence="18">
    <location>
        <begin position="164"/>
        <end position="230"/>
    </location>
</feature>
<dbReference type="InterPro" id="IPR000436">
    <property type="entry name" value="Sushi_SCR_CCP_dom"/>
</dbReference>
<dbReference type="InterPro" id="IPR036465">
    <property type="entry name" value="vWFA_dom_sf"/>
</dbReference>
<dbReference type="Pfam" id="PF00084">
    <property type="entry name" value="Sushi"/>
    <property type="match status" value="7"/>
</dbReference>
<dbReference type="GO" id="GO:0004252">
    <property type="term" value="F:serine-type endopeptidase activity"/>
    <property type="evidence" value="ECO:0007669"/>
    <property type="project" value="InterPro"/>
</dbReference>
<feature type="disulfide bond" evidence="15">
    <location>
        <begin position="74"/>
        <end position="101"/>
    </location>
</feature>
<dbReference type="PROSITE" id="PS50234">
    <property type="entry name" value="VWFA"/>
    <property type="match status" value="1"/>
</dbReference>
<feature type="domain" description="VWFA" evidence="16">
    <location>
        <begin position="456"/>
        <end position="644"/>
    </location>
</feature>
<dbReference type="Pfam" id="PF00092">
    <property type="entry name" value="VWA"/>
    <property type="match status" value="1"/>
</dbReference>
<dbReference type="RefSeq" id="XP_013417483.1">
    <property type="nucleotide sequence ID" value="XM_013562029.1"/>
</dbReference>
<sequence>MEIKDFAPGTVVKFECEGGLQLRGTPYRQCMMNGTWSGVDPWCEGNVCPPPKSIQHGQFRIEGRGRKSRLIYKCDEGYVLQGRRIRRCRRNFKWSHSDPTCIIQPTCVDPGEIANGERYGSCCVMGSRLHFECHSGYEMAGPGEIKCVGRGHWDQAPPKCTAPIYCEEPGELENGRKVPDAHGGIYQPGSTLKYACNRGYYFATFEENVEFTCLKSGLWDDMLKYHTCLVWTCPQPLAPYDGVILEEDRPTFQAGDIVHYRCAHGFKIFGPSSRECSVFYEGWSGWEPACRPVRCPDPRWPENGRRIGSAFHLGGSVLFTCFSGFRHLGSVMRTCQANGRWSGTTATCDTGNTHCPVPVVPLNGYKNGHGYNVGDSVRFSCKPGHVLLGSEERKCLSTGEWSGDQPRCEDPETFEDTAEIAKRLKQVTDALSLSSSSSKTAVARQDGDRLASNGLDVFLIFDSTRFIGNVSFGRGLEFAKHVIYEFGVSSQSSGTQFGAITLDVDFTTPALEKERGFHSYDHSSEQEMLDALDNILYTGNDGVGVDVALGYLSDVMIPKAVKKRGSANSTKTVIFFTDGNHIFGDEYIQKAEELKNRHDVRIITFGFTASAHNQTLRQLASRPTENNVFILRDYFELRTLRDAMNNMNIDYSSCGKTMAETDLYKIDHSESSSEQTWPWVVGIFSSETEHIERNQIPFVCTGTLVDEYWVLSSASCLEGRAVGKAYVKIGSHKVEVLHVHTYDQNQTSAAPGYNIALWYLAERVSFSPYVRKICLPNTLDLSLFDYDDLTTFRRPGMDHLGVSATWRQTADQPRILQKLQKIRPPDDCQSRRQPTNEHELCAVAFNSTSAVKSGCHQRGDGALFRRLMKKESREEIWIQIGVAAHSMSTDCRHGDSNILFTKLNHLMSWIQDHITRSKTE</sequence>